<dbReference type="EMBL" id="CP001322">
    <property type="protein sequence ID" value="ACL06029.1"/>
    <property type="molecule type" value="Genomic_DNA"/>
</dbReference>
<gene>
    <name evidence="1" type="ordered locus">Dalk_4350</name>
</gene>
<reference evidence="1 2" key="1">
    <citation type="journal article" date="2012" name="Environ. Microbiol.">
        <title>The genome sequence of Desulfatibacillum alkenivorans AK-01: a blueprint for anaerobic alkane oxidation.</title>
        <authorList>
            <person name="Callaghan A.V."/>
            <person name="Morris B.E."/>
            <person name="Pereira I.A."/>
            <person name="McInerney M.J."/>
            <person name="Austin R.N."/>
            <person name="Groves J.T."/>
            <person name="Kukor J.J."/>
            <person name="Suflita J.M."/>
            <person name="Young L.Y."/>
            <person name="Zylstra G.J."/>
            <person name="Wawrik B."/>
        </authorList>
    </citation>
    <scope>NUCLEOTIDE SEQUENCE [LARGE SCALE GENOMIC DNA]</scope>
    <source>
        <strain evidence="1 2">AK-01</strain>
    </source>
</reference>
<name>B8FN60_DESAL</name>
<evidence type="ECO:0000313" key="2">
    <source>
        <dbReference type="Proteomes" id="UP000000739"/>
    </source>
</evidence>
<organism evidence="1 2">
    <name type="scientific">Desulfatibacillum aliphaticivorans</name>
    <dbReference type="NCBI Taxonomy" id="218208"/>
    <lineage>
        <taxon>Bacteria</taxon>
        <taxon>Pseudomonadati</taxon>
        <taxon>Thermodesulfobacteriota</taxon>
        <taxon>Desulfobacteria</taxon>
        <taxon>Desulfobacterales</taxon>
        <taxon>Desulfatibacillaceae</taxon>
        <taxon>Desulfatibacillum</taxon>
    </lineage>
</organism>
<accession>B8FN60</accession>
<dbReference type="eggNOG" id="COG1899">
    <property type="taxonomic scope" value="Bacteria"/>
</dbReference>
<dbReference type="Proteomes" id="UP000000739">
    <property type="component" value="Chromosome"/>
</dbReference>
<dbReference type="Gene3D" id="3.40.50.10690">
    <property type="entry name" value="putative lor/sdh protein like domains"/>
    <property type="match status" value="1"/>
</dbReference>
<dbReference type="KEGG" id="dal:Dalk_4350"/>
<dbReference type="HOGENOM" id="CLU_879292_0_0_7"/>
<proteinExistence type="predicted"/>
<sequence>MEGGLITVAKPYEIIDNSGIQTAPLSDRKSKVSREAFGKPWRPGGSYSNFLDSLPDFLAASDLKAVIEAVVKAVNNQKPVMWAMGAHVIKVGLNPILIDLMEKGVIRSISTNGAAIIHDSEIALAGKTSEFVDQSLGSGGFGMARETADFLSKAIKSAEAKSMGLGQAVGEAILEDALPYAQDSIFAAGARLGVPMTVHVAMGTDIIHMHPDFDPKAAGAATHRDFLVFANLVSGLSQGVFLNVGSAVVMPEVFLKALSLARNLGAKVGGFTTVNMDFMRHYRPTVNVVNRPTMEGGRGIHLTGHHEIMVPLLAAGVLEGLAAAKADKE</sequence>
<evidence type="ECO:0000313" key="1">
    <source>
        <dbReference type="EMBL" id="ACL06029.1"/>
    </source>
</evidence>
<protein>
    <submittedName>
        <fullName evidence="1">Uncharacterized protein</fullName>
    </submittedName>
</protein>
<keyword evidence="2" id="KW-1185">Reference proteome</keyword>
<dbReference type="SUPFAM" id="SSF52467">
    <property type="entry name" value="DHS-like NAD/FAD-binding domain"/>
    <property type="match status" value="1"/>
</dbReference>
<dbReference type="InterPro" id="IPR029035">
    <property type="entry name" value="DHS-like_NAD/FAD-binding_dom"/>
</dbReference>
<dbReference type="AlphaFoldDB" id="B8FN60"/>